<feature type="domain" description="Cupin type-1" evidence="1">
    <location>
        <begin position="4"/>
        <end position="149"/>
    </location>
</feature>
<evidence type="ECO:0000259" key="1">
    <source>
        <dbReference type="SMART" id="SM00835"/>
    </source>
</evidence>
<dbReference type="EMBL" id="BKCJ010154686">
    <property type="protein sequence ID" value="GEY13831.1"/>
    <property type="molecule type" value="Genomic_DNA"/>
</dbReference>
<dbReference type="InterPro" id="IPR011051">
    <property type="entry name" value="RmlC_Cupin_sf"/>
</dbReference>
<gene>
    <name evidence="2" type="ORF">Tci_385805</name>
</gene>
<reference evidence="2" key="1">
    <citation type="journal article" date="2019" name="Sci. Rep.">
        <title>Draft genome of Tanacetum cinerariifolium, the natural source of mosquito coil.</title>
        <authorList>
            <person name="Yamashiro T."/>
            <person name="Shiraishi A."/>
            <person name="Satake H."/>
            <person name="Nakayama K."/>
        </authorList>
    </citation>
    <scope>NUCLEOTIDE SEQUENCE</scope>
</reference>
<comment type="caution">
    <text evidence="2">The sequence shown here is derived from an EMBL/GenBank/DDBJ whole genome shotgun (WGS) entry which is preliminary data.</text>
</comment>
<accession>A0A699HH25</accession>
<proteinExistence type="predicted"/>
<dbReference type="Pfam" id="PF00190">
    <property type="entry name" value="Cupin_1"/>
    <property type="match status" value="2"/>
</dbReference>
<dbReference type="SMART" id="SM00835">
    <property type="entry name" value="Cupin_1"/>
    <property type="match status" value="1"/>
</dbReference>
<dbReference type="InterPro" id="IPR050253">
    <property type="entry name" value="Seed_Storage-Functional"/>
</dbReference>
<dbReference type="Gene3D" id="2.60.120.10">
    <property type="entry name" value="Jelly Rolls"/>
    <property type="match status" value="2"/>
</dbReference>
<evidence type="ECO:0000313" key="2">
    <source>
        <dbReference type="EMBL" id="GEY13831.1"/>
    </source>
</evidence>
<dbReference type="AlphaFoldDB" id="A0A699HH25"/>
<dbReference type="PANTHER" id="PTHR31189:SF45">
    <property type="entry name" value="OS09G0552500 PROTEIN"/>
    <property type="match status" value="1"/>
</dbReference>
<dbReference type="SUPFAM" id="SSF51182">
    <property type="entry name" value="RmlC-like cupins"/>
    <property type="match status" value="2"/>
</dbReference>
<dbReference type="PANTHER" id="PTHR31189">
    <property type="entry name" value="OS03G0336100 PROTEIN-RELATED"/>
    <property type="match status" value="1"/>
</dbReference>
<sequence length="289" mass="31533">MAGKEDTTAHEGEGGGYYIWSNSTAPLLSQFQLGAAKLLLHPRGLALPHYADSSKIGYLHSWIDTTNSSEETIVVIKKGDVIPMSKGVMSWWFNASNTDVVIIFLGETSKALEPGQFTYFFMAGALGILAGFQSDFVARIFSLDRKEAKTLVTNQHETLITVLKDGIKIPEPSKHILDTIHATIVSPSADVVVICEGVWDGNAMLAPTYTADGSVVMSYVTKGSGRIRVVGSTGKTDLDTKVEEGDLIIVPPIFTAAEIRNVWDGAFLSRNILNACYWEIGWNSFILER</sequence>
<dbReference type="InterPro" id="IPR014710">
    <property type="entry name" value="RmlC-like_jellyroll"/>
</dbReference>
<name>A0A699HH25_TANCI</name>
<organism evidence="2">
    <name type="scientific">Tanacetum cinerariifolium</name>
    <name type="common">Dalmatian daisy</name>
    <name type="synonym">Chrysanthemum cinerariifolium</name>
    <dbReference type="NCBI Taxonomy" id="118510"/>
    <lineage>
        <taxon>Eukaryota</taxon>
        <taxon>Viridiplantae</taxon>
        <taxon>Streptophyta</taxon>
        <taxon>Embryophyta</taxon>
        <taxon>Tracheophyta</taxon>
        <taxon>Spermatophyta</taxon>
        <taxon>Magnoliopsida</taxon>
        <taxon>eudicotyledons</taxon>
        <taxon>Gunneridae</taxon>
        <taxon>Pentapetalae</taxon>
        <taxon>asterids</taxon>
        <taxon>campanulids</taxon>
        <taxon>Asterales</taxon>
        <taxon>Asteraceae</taxon>
        <taxon>Asteroideae</taxon>
        <taxon>Anthemideae</taxon>
        <taxon>Anthemidinae</taxon>
        <taxon>Tanacetum</taxon>
    </lineage>
</organism>
<protein>
    <recommendedName>
        <fullName evidence="1">Cupin type-1 domain-containing protein</fullName>
    </recommendedName>
</protein>
<dbReference type="InterPro" id="IPR006045">
    <property type="entry name" value="Cupin_1"/>
</dbReference>